<feature type="domain" description="Cyclin-like" evidence="10">
    <location>
        <begin position="4"/>
        <end position="86"/>
    </location>
</feature>
<evidence type="ECO:0000256" key="7">
    <source>
        <dbReference type="ARBA" id="ARBA00023015"/>
    </source>
</evidence>
<dbReference type="PANTHER" id="PTHR11618:SF50">
    <property type="entry name" value="TRANSCRIPTION INITIATION FACTOR IIB-2-LIKE"/>
    <property type="match status" value="1"/>
</dbReference>
<dbReference type="SMART" id="SM00385">
    <property type="entry name" value="CYCLIN"/>
    <property type="match status" value="2"/>
</dbReference>
<dbReference type="InterPro" id="IPR036915">
    <property type="entry name" value="Cyclin-like_sf"/>
</dbReference>
<evidence type="ECO:0000256" key="3">
    <source>
        <dbReference type="ARBA" id="ARBA00022723"/>
    </source>
</evidence>
<comment type="similarity">
    <text evidence="2">Belongs to the TFIIB family.</text>
</comment>
<sequence>MAFKAIASMVDRLSLVATIKDRASEIYKRLEDQKCTRGRNLDALVAACIFIACRQESKPRTVKEICSIANGASKKEIGRAKEFIVKQLKVEMGESMEMGTIHAGDFMRRFCSNLGMRHEEMKVVQETVQKAEEFDIRRSPISIAAAIIYIITQLSPDTKKPLRDISNATTVAEGTIKNAYRDLYPHVTKIIPEWYAKGRDFKNLTNPRA</sequence>
<dbReference type="Proteomes" id="UP001454036">
    <property type="component" value="Unassembled WGS sequence"/>
</dbReference>
<keyword evidence="5" id="KW-0863">Zinc-finger</keyword>
<comment type="subcellular location">
    <subcellularLocation>
        <location evidence="1">Nucleus</location>
    </subcellularLocation>
</comment>
<comment type="caution">
    <text evidence="11">The sequence shown here is derived from an EMBL/GenBank/DDBJ whole genome shotgun (WGS) entry which is preliminary data.</text>
</comment>
<evidence type="ECO:0000256" key="9">
    <source>
        <dbReference type="ARBA" id="ARBA00023242"/>
    </source>
</evidence>
<evidence type="ECO:0000256" key="4">
    <source>
        <dbReference type="ARBA" id="ARBA00022737"/>
    </source>
</evidence>
<keyword evidence="12" id="KW-1185">Reference proteome</keyword>
<dbReference type="FunFam" id="1.10.472.10:FF:000043">
    <property type="entry name" value="Transcription initiation factor IIB"/>
    <property type="match status" value="1"/>
</dbReference>
<dbReference type="GO" id="GO:0005634">
    <property type="term" value="C:nucleus"/>
    <property type="evidence" value="ECO:0007669"/>
    <property type="project" value="UniProtKB-SubCell"/>
</dbReference>
<dbReference type="GO" id="GO:0017025">
    <property type="term" value="F:TBP-class protein binding"/>
    <property type="evidence" value="ECO:0007669"/>
    <property type="project" value="InterPro"/>
</dbReference>
<evidence type="ECO:0000256" key="1">
    <source>
        <dbReference type="ARBA" id="ARBA00004123"/>
    </source>
</evidence>
<dbReference type="PANTHER" id="PTHR11618">
    <property type="entry name" value="TRANSCRIPTION INITIATION FACTOR IIB-RELATED"/>
    <property type="match status" value="1"/>
</dbReference>
<keyword evidence="8" id="KW-0804">Transcription</keyword>
<keyword evidence="7" id="KW-0805">Transcription regulation</keyword>
<proteinExistence type="inferred from homology"/>
<dbReference type="CDD" id="cd20551">
    <property type="entry name" value="CYCLIN_TFIIB_rpt1"/>
    <property type="match status" value="1"/>
</dbReference>
<dbReference type="PRINTS" id="PR00685">
    <property type="entry name" value="TIFACTORIIB"/>
</dbReference>
<evidence type="ECO:0000313" key="12">
    <source>
        <dbReference type="Proteomes" id="UP001454036"/>
    </source>
</evidence>
<organism evidence="11 12">
    <name type="scientific">Lithospermum erythrorhizon</name>
    <name type="common">Purple gromwell</name>
    <name type="synonym">Lithospermum officinale var. erythrorhizon</name>
    <dbReference type="NCBI Taxonomy" id="34254"/>
    <lineage>
        <taxon>Eukaryota</taxon>
        <taxon>Viridiplantae</taxon>
        <taxon>Streptophyta</taxon>
        <taxon>Embryophyta</taxon>
        <taxon>Tracheophyta</taxon>
        <taxon>Spermatophyta</taxon>
        <taxon>Magnoliopsida</taxon>
        <taxon>eudicotyledons</taxon>
        <taxon>Gunneridae</taxon>
        <taxon>Pentapetalae</taxon>
        <taxon>asterids</taxon>
        <taxon>lamiids</taxon>
        <taxon>Boraginales</taxon>
        <taxon>Boraginaceae</taxon>
        <taxon>Boraginoideae</taxon>
        <taxon>Lithospermeae</taxon>
        <taxon>Lithospermum</taxon>
    </lineage>
</organism>
<reference evidence="11 12" key="1">
    <citation type="submission" date="2024-01" db="EMBL/GenBank/DDBJ databases">
        <title>The complete chloroplast genome sequence of Lithospermum erythrorhizon: insights into the phylogenetic relationship among Boraginaceae species and the maternal lineages of purple gromwells.</title>
        <authorList>
            <person name="Okada T."/>
            <person name="Watanabe K."/>
        </authorList>
    </citation>
    <scope>NUCLEOTIDE SEQUENCE [LARGE SCALE GENOMIC DNA]</scope>
</reference>
<evidence type="ECO:0000259" key="10">
    <source>
        <dbReference type="SMART" id="SM00385"/>
    </source>
</evidence>
<evidence type="ECO:0000256" key="2">
    <source>
        <dbReference type="ARBA" id="ARBA00010857"/>
    </source>
</evidence>
<dbReference type="GO" id="GO:0097550">
    <property type="term" value="C:transcription preinitiation complex"/>
    <property type="evidence" value="ECO:0007669"/>
    <property type="project" value="TreeGrafter"/>
</dbReference>
<gene>
    <name evidence="11" type="ORF">LIER_24882</name>
</gene>
<name>A0AAV3R483_LITER</name>
<keyword evidence="4" id="KW-0677">Repeat</keyword>
<keyword evidence="6" id="KW-0862">Zinc</keyword>
<evidence type="ECO:0000256" key="6">
    <source>
        <dbReference type="ARBA" id="ARBA00022833"/>
    </source>
</evidence>
<dbReference type="InterPro" id="IPR000812">
    <property type="entry name" value="TFIIB"/>
</dbReference>
<evidence type="ECO:0000256" key="8">
    <source>
        <dbReference type="ARBA" id="ARBA00023163"/>
    </source>
</evidence>
<accession>A0AAV3R483</accession>
<dbReference type="FunFam" id="1.10.472.10:FF:000019">
    <property type="entry name" value="transcription initiation factor IIB"/>
    <property type="match status" value="1"/>
</dbReference>
<dbReference type="EMBL" id="BAABME010007343">
    <property type="protein sequence ID" value="GAA0170664.1"/>
    <property type="molecule type" value="Genomic_DNA"/>
</dbReference>
<dbReference type="AlphaFoldDB" id="A0AAV3R483"/>
<keyword evidence="3" id="KW-0479">Metal-binding</keyword>
<dbReference type="InterPro" id="IPR023486">
    <property type="entry name" value="TFIIB_CS"/>
</dbReference>
<protein>
    <submittedName>
        <fullName evidence="11">General transcription factor</fullName>
    </submittedName>
</protein>
<dbReference type="InterPro" id="IPR013150">
    <property type="entry name" value="TFIIB_cyclin"/>
</dbReference>
<dbReference type="Gene3D" id="1.10.472.10">
    <property type="entry name" value="Cyclin-like"/>
    <property type="match status" value="2"/>
</dbReference>
<dbReference type="PROSITE" id="PS00782">
    <property type="entry name" value="TFIIB"/>
    <property type="match status" value="1"/>
</dbReference>
<dbReference type="Pfam" id="PF00382">
    <property type="entry name" value="TFIIB"/>
    <property type="match status" value="2"/>
</dbReference>
<evidence type="ECO:0000313" key="11">
    <source>
        <dbReference type="EMBL" id="GAA0170664.1"/>
    </source>
</evidence>
<dbReference type="GO" id="GO:0070897">
    <property type="term" value="P:transcription preinitiation complex assembly"/>
    <property type="evidence" value="ECO:0007669"/>
    <property type="project" value="InterPro"/>
</dbReference>
<dbReference type="GO" id="GO:0008270">
    <property type="term" value="F:zinc ion binding"/>
    <property type="evidence" value="ECO:0007669"/>
    <property type="project" value="UniProtKB-KW"/>
</dbReference>
<dbReference type="InterPro" id="IPR013763">
    <property type="entry name" value="Cyclin-like_dom"/>
</dbReference>
<keyword evidence="9" id="KW-0539">Nucleus</keyword>
<evidence type="ECO:0000256" key="5">
    <source>
        <dbReference type="ARBA" id="ARBA00022771"/>
    </source>
</evidence>
<feature type="domain" description="Cyclin-like" evidence="10">
    <location>
        <begin position="105"/>
        <end position="185"/>
    </location>
</feature>
<dbReference type="SUPFAM" id="SSF47954">
    <property type="entry name" value="Cyclin-like"/>
    <property type="match status" value="2"/>
</dbReference>